<comment type="subcellular location">
    <subcellularLocation>
        <location evidence="1">Secreted</location>
    </subcellularLocation>
</comment>
<reference evidence="3" key="1">
    <citation type="journal article" date="2015" name="Sci. Rep.">
        <title>Tissue- and time-dependent transcription in Ixodes ricinus salivary glands and midguts when blood feeding on the vertebrate host.</title>
        <authorList>
            <person name="Kotsyfakis M."/>
            <person name="Schwarz A."/>
            <person name="Erhart J."/>
            <person name="Ribeiro J.M."/>
        </authorList>
    </citation>
    <scope>NUCLEOTIDE SEQUENCE</scope>
    <source>
        <tissue evidence="3">Salivary gland and midgut</tissue>
    </source>
</reference>
<dbReference type="GO" id="GO:0005576">
    <property type="term" value="C:extracellular region"/>
    <property type="evidence" value="ECO:0007669"/>
    <property type="project" value="UniProtKB-SubCell"/>
</dbReference>
<proteinExistence type="evidence at transcript level"/>
<evidence type="ECO:0000256" key="2">
    <source>
        <dbReference type="ARBA" id="ARBA00022525"/>
    </source>
</evidence>
<sequence>FPYLHCTSAKEGNFTIKYGCPPSQRTEELARSYPDCLYYCKNKKGDWTYGFYLPGTNCSYGPRKRPGSCFGGACYLILETVTDVTPSESTQISTVENGTTPKPPVETEKTLTTTSKEIGPAVRSPVGNGSAPTLPIGKIVSSLPVTCCVKIELLLDHQWKIKQHTVRS</sequence>
<dbReference type="EMBL" id="GANP01006442">
    <property type="protein sequence ID" value="JAB78026.1"/>
    <property type="molecule type" value="mRNA"/>
</dbReference>
<accession>V5IGM2</accession>
<dbReference type="CDD" id="cd23501">
    <property type="entry name" value="TSLPI_Salp14_NTD"/>
    <property type="match status" value="1"/>
</dbReference>
<feature type="non-terminal residue" evidence="3">
    <location>
        <position position="168"/>
    </location>
</feature>
<dbReference type="Pfam" id="PF07771">
    <property type="entry name" value="TSGP1"/>
    <property type="match status" value="1"/>
</dbReference>
<name>V5IGM2_IXORI</name>
<keyword evidence="2" id="KW-0964">Secreted</keyword>
<evidence type="ECO:0000256" key="1">
    <source>
        <dbReference type="ARBA" id="ARBA00004613"/>
    </source>
</evidence>
<feature type="non-terminal residue" evidence="3">
    <location>
        <position position="1"/>
    </location>
</feature>
<dbReference type="InterPro" id="IPR011694">
    <property type="entry name" value="Ixonnexin-like"/>
</dbReference>
<dbReference type="AlphaFoldDB" id="V5IGM2"/>
<organism evidence="3">
    <name type="scientific">Ixodes ricinus</name>
    <name type="common">Common tick</name>
    <name type="synonym">Acarus ricinus</name>
    <dbReference type="NCBI Taxonomy" id="34613"/>
    <lineage>
        <taxon>Eukaryota</taxon>
        <taxon>Metazoa</taxon>
        <taxon>Ecdysozoa</taxon>
        <taxon>Arthropoda</taxon>
        <taxon>Chelicerata</taxon>
        <taxon>Arachnida</taxon>
        <taxon>Acari</taxon>
        <taxon>Parasitiformes</taxon>
        <taxon>Ixodida</taxon>
        <taxon>Ixodoidea</taxon>
        <taxon>Ixodidae</taxon>
        <taxon>Ixodinae</taxon>
        <taxon>Ixodes</taxon>
    </lineage>
</organism>
<protein>
    <submittedName>
        <fullName evidence="3">Uncharacterized protein</fullName>
    </submittedName>
</protein>
<evidence type="ECO:0000313" key="3">
    <source>
        <dbReference type="EMBL" id="JAB78026.1"/>
    </source>
</evidence>